<protein>
    <submittedName>
        <fullName evidence="1">Uncharacterized protein</fullName>
    </submittedName>
</protein>
<evidence type="ECO:0000313" key="1">
    <source>
        <dbReference type="EMBL" id="QDT38845.1"/>
    </source>
</evidence>
<keyword evidence="2" id="KW-1185">Reference proteome</keyword>
<gene>
    <name evidence="1" type="ORF">Pan189_32440</name>
</gene>
<dbReference type="EMBL" id="CP036268">
    <property type="protein sequence ID" value="QDT38845.1"/>
    <property type="molecule type" value="Genomic_DNA"/>
</dbReference>
<dbReference type="AlphaFoldDB" id="A0A517R4N8"/>
<organism evidence="1 2">
    <name type="scientific">Stratiformator vulcanicus</name>
    <dbReference type="NCBI Taxonomy" id="2527980"/>
    <lineage>
        <taxon>Bacteria</taxon>
        <taxon>Pseudomonadati</taxon>
        <taxon>Planctomycetota</taxon>
        <taxon>Planctomycetia</taxon>
        <taxon>Planctomycetales</taxon>
        <taxon>Planctomycetaceae</taxon>
        <taxon>Stratiformator</taxon>
    </lineage>
</organism>
<dbReference type="KEGG" id="svp:Pan189_32440"/>
<name>A0A517R4N8_9PLAN</name>
<sequence length="123" mass="14188">MRILGWSDDRNRRPTFRQATKTGQCQYAENNLVSQRFSARLTRSGRNLIREFTETELLFVSICVARTTSGRRSRRRTQWATATDIRRLFCGNTVSEMLGSLRGLARFTSRIVHQGQAFEVENG</sequence>
<dbReference type="Proteomes" id="UP000317318">
    <property type="component" value="Chromosome"/>
</dbReference>
<accession>A0A517R4N8</accession>
<evidence type="ECO:0000313" key="2">
    <source>
        <dbReference type="Proteomes" id="UP000317318"/>
    </source>
</evidence>
<reference evidence="1 2" key="1">
    <citation type="submission" date="2019-02" db="EMBL/GenBank/DDBJ databases">
        <title>Deep-cultivation of Planctomycetes and their phenomic and genomic characterization uncovers novel biology.</title>
        <authorList>
            <person name="Wiegand S."/>
            <person name="Jogler M."/>
            <person name="Boedeker C."/>
            <person name="Pinto D."/>
            <person name="Vollmers J."/>
            <person name="Rivas-Marin E."/>
            <person name="Kohn T."/>
            <person name="Peeters S.H."/>
            <person name="Heuer A."/>
            <person name="Rast P."/>
            <person name="Oberbeckmann S."/>
            <person name="Bunk B."/>
            <person name="Jeske O."/>
            <person name="Meyerdierks A."/>
            <person name="Storesund J.E."/>
            <person name="Kallscheuer N."/>
            <person name="Luecker S."/>
            <person name="Lage O.M."/>
            <person name="Pohl T."/>
            <person name="Merkel B.J."/>
            <person name="Hornburger P."/>
            <person name="Mueller R.-W."/>
            <person name="Bruemmer F."/>
            <person name="Labrenz M."/>
            <person name="Spormann A.M."/>
            <person name="Op den Camp H."/>
            <person name="Overmann J."/>
            <person name="Amann R."/>
            <person name="Jetten M.S.M."/>
            <person name="Mascher T."/>
            <person name="Medema M.H."/>
            <person name="Devos D.P."/>
            <person name="Kaster A.-K."/>
            <person name="Ovreas L."/>
            <person name="Rohde M."/>
            <person name="Galperin M.Y."/>
            <person name="Jogler C."/>
        </authorList>
    </citation>
    <scope>NUCLEOTIDE SEQUENCE [LARGE SCALE GENOMIC DNA]</scope>
    <source>
        <strain evidence="1 2">Pan189</strain>
    </source>
</reference>
<proteinExistence type="predicted"/>